<feature type="compositionally biased region" description="Polar residues" evidence="1">
    <location>
        <begin position="277"/>
        <end position="287"/>
    </location>
</feature>
<evidence type="ECO:0000313" key="2">
    <source>
        <dbReference type="EMBL" id="KAJ4341468.1"/>
    </source>
</evidence>
<name>A0A9W8X5B4_9PLEO</name>
<feature type="region of interest" description="Disordered" evidence="1">
    <location>
        <begin position="399"/>
        <end position="423"/>
    </location>
</feature>
<dbReference type="Proteomes" id="UP001140562">
    <property type="component" value="Unassembled WGS sequence"/>
</dbReference>
<proteinExistence type="predicted"/>
<feature type="compositionally biased region" description="Basic and acidic residues" evidence="1">
    <location>
        <begin position="405"/>
        <end position="423"/>
    </location>
</feature>
<organism evidence="2 3">
    <name type="scientific">Didymella glomerata</name>
    <dbReference type="NCBI Taxonomy" id="749621"/>
    <lineage>
        <taxon>Eukaryota</taxon>
        <taxon>Fungi</taxon>
        <taxon>Dikarya</taxon>
        <taxon>Ascomycota</taxon>
        <taxon>Pezizomycotina</taxon>
        <taxon>Dothideomycetes</taxon>
        <taxon>Pleosporomycetidae</taxon>
        <taxon>Pleosporales</taxon>
        <taxon>Pleosporineae</taxon>
        <taxon>Didymellaceae</taxon>
        <taxon>Didymella</taxon>
    </lineage>
</organism>
<feature type="region of interest" description="Disordered" evidence="1">
    <location>
        <begin position="275"/>
        <end position="306"/>
    </location>
</feature>
<accession>A0A9W8X5B4</accession>
<feature type="compositionally biased region" description="Basic and acidic residues" evidence="1">
    <location>
        <begin position="292"/>
        <end position="306"/>
    </location>
</feature>
<feature type="region of interest" description="Disordered" evidence="1">
    <location>
        <begin position="235"/>
        <end position="254"/>
    </location>
</feature>
<dbReference type="AlphaFoldDB" id="A0A9W8X5B4"/>
<keyword evidence="3" id="KW-1185">Reference proteome</keyword>
<gene>
    <name evidence="2" type="ORF">N0V87_001860</name>
</gene>
<sequence length="423" mass="44386">MLVTGIILAPAVMATPAVQDLADTRAVINSAASTIGDLQNPNRGWGLFGSSSQMGTADLINNITSTILQSKFQVDTNKVGLLQSTSLPSLTIVQTAWLKPTNATTDPALNTSAPSPLTPTLPLTSSMVLPSTLPISTPSLQNVTTDLSTPYIDYVSAIPNLSTSLTSLGRAWHREMNSPVRDAISVLQESINTLQTTMLQGELISSSAVLRTIRASSSLESAQQAWSRYLNLPGSAGSGDDGEDALTSSSKSATMKPEALDAFATHSIRPGALEAATSDQGNTSKGEITNMEEEKKDVKSVSPEAEHVRPALNRLNTPFGQRTDGTETAAKAVEEVVQVVGEAVEGVKAAVHGAVAWAERKAEELAKSEDHTGPYDSPAMAAGGISDLDVIATGVLPAVVPAQENGKDKGYDSDEEYTKDNDE</sequence>
<comment type="caution">
    <text evidence="2">The sequence shown here is derived from an EMBL/GenBank/DDBJ whole genome shotgun (WGS) entry which is preliminary data.</text>
</comment>
<reference evidence="2" key="1">
    <citation type="submission" date="2022-10" db="EMBL/GenBank/DDBJ databases">
        <title>Tapping the CABI collections for fungal endophytes: first genome assemblies for Collariella, Neodidymelliopsis, Ascochyta clinopodiicola, Didymella pomorum, Didymosphaeria variabile, Neocosmospora piperis and Neocucurbitaria cava.</title>
        <authorList>
            <person name="Hill R."/>
        </authorList>
    </citation>
    <scope>NUCLEOTIDE SEQUENCE</scope>
    <source>
        <strain evidence="2">IMI 360193</strain>
    </source>
</reference>
<evidence type="ECO:0000256" key="1">
    <source>
        <dbReference type="SAM" id="MobiDB-lite"/>
    </source>
</evidence>
<evidence type="ECO:0000313" key="3">
    <source>
        <dbReference type="Proteomes" id="UP001140562"/>
    </source>
</evidence>
<protein>
    <submittedName>
        <fullName evidence="2">Uncharacterized protein</fullName>
    </submittedName>
</protein>
<dbReference type="EMBL" id="JAPEUV010000011">
    <property type="protein sequence ID" value="KAJ4341468.1"/>
    <property type="molecule type" value="Genomic_DNA"/>
</dbReference>
<dbReference type="OrthoDB" id="3860394at2759"/>